<dbReference type="EMBL" id="CCMZ01000037">
    <property type="protein sequence ID" value="CDX24803.1"/>
    <property type="molecule type" value="Genomic_DNA"/>
</dbReference>
<feature type="region of interest" description="Disordered" evidence="1">
    <location>
        <begin position="1"/>
        <end position="57"/>
    </location>
</feature>
<evidence type="ECO:0000256" key="1">
    <source>
        <dbReference type="SAM" id="MobiDB-lite"/>
    </source>
</evidence>
<dbReference type="Proteomes" id="UP000045285">
    <property type="component" value="Unassembled WGS sequence"/>
</dbReference>
<evidence type="ECO:0000313" key="2">
    <source>
        <dbReference type="EMBL" id="CDX24803.1"/>
    </source>
</evidence>
<gene>
    <name evidence="2" type="ORF">MPL3356_420025</name>
</gene>
<organism evidence="2 3">
    <name type="scientific">Mesorhizobium plurifarium</name>
    <dbReference type="NCBI Taxonomy" id="69974"/>
    <lineage>
        <taxon>Bacteria</taxon>
        <taxon>Pseudomonadati</taxon>
        <taxon>Pseudomonadota</taxon>
        <taxon>Alphaproteobacteria</taxon>
        <taxon>Hyphomicrobiales</taxon>
        <taxon>Phyllobacteriaceae</taxon>
        <taxon>Mesorhizobium</taxon>
    </lineage>
</organism>
<proteinExistence type="predicted"/>
<accession>A0A090G1B0</accession>
<sequence length="71" mass="7521">MLGAQLTAGGGVQYNKSAGPKFRSRTRDPPPPSTIGIGEGRKHPSSHAGERRARDVELSYDARAQVQAACC</sequence>
<reference evidence="3" key="1">
    <citation type="submission" date="2014-08" db="EMBL/GenBank/DDBJ databases">
        <authorList>
            <person name="Moulin L."/>
        </authorList>
    </citation>
    <scope>NUCLEOTIDE SEQUENCE [LARGE SCALE GENOMIC DNA]</scope>
</reference>
<evidence type="ECO:0000313" key="3">
    <source>
        <dbReference type="Proteomes" id="UP000045285"/>
    </source>
</evidence>
<keyword evidence="3" id="KW-1185">Reference proteome</keyword>
<name>A0A090G1B0_MESPL</name>
<feature type="compositionally biased region" description="Basic and acidic residues" evidence="1">
    <location>
        <begin position="48"/>
        <end position="57"/>
    </location>
</feature>
<protein>
    <submittedName>
        <fullName evidence="2">Uncharacterized protein</fullName>
    </submittedName>
</protein>
<dbReference type="AlphaFoldDB" id="A0A090G1B0"/>